<comment type="caution">
    <text evidence="6">The sequence shown here is derived from an EMBL/GenBank/DDBJ whole genome shotgun (WGS) entry which is preliminary data.</text>
</comment>
<protein>
    <submittedName>
        <fullName evidence="6">Phosphonopyruvate decarboxylase</fullName>
    </submittedName>
</protein>
<sequence length="363" mass="40787">MIHPKDFTQALMHNKLGPLVEIPCSYFKDFLNYVRNSKACEIINPTNEALAVGIASGKYLSSGTIPIVAIQNSGFMNTLNALTSLNQVYNIPIFYIISWRGEGGKGHDAPEHDIVGENMEKILKTFNIPYKIISDAEYVQQIRQLSQKARITKNPVALIVRKNTFTPFVGSELTDAKYEMSRYEAMKMIKEKLFKSAIFLSTTGYATRDSFSIKDTPDFYTVGSMGHIFSIALGLAPNTNKRVVVFDGDGSLLMHLGGLASFNPAVHKNILYTVFDNESYESTGGQPSISRNIDFSYLAKAFRFHNFYQATTLKELSLFLSILSNYDGAVFVHIKVRFDDKVAKRVSDAYTCPQIKSRFMENF</sequence>
<dbReference type="PANTHER" id="PTHR42818">
    <property type="entry name" value="SULFOPYRUVATE DECARBOXYLASE SUBUNIT ALPHA"/>
    <property type="match status" value="1"/>
</dbReference>
<dbReference type="InterPro" id="IPR012001">
    <property type="entry name" value="Thiamin_PyroP_enz_TPP-bd_dom"/>
</dbReference>
<accession>A0A0G1CMU1</accession>
<dbReference type="Pfam" id="PF02775">
    <property type="entry name" value="TPP_enzyme_C"/>
    <property type="match status" value="1"/>
</dbReference>
<reference evidence="6 7" key="1">
    <citation type="journal article" date="2015" name="Nature">
        <title>rRNA introns, odd ribosomes, and small enigmatic genomes across a large radiation of phyla.</title>
        <authorList>
            <person name="Brown C.T."/>
            <person name="Hug L.A."/>
            <person name="Thomas B.C."/>
            <person name="Sharon I."/>
            <person name="Castelle C.J."/>
            <person name="Singh A."/>
            <person name="Wilkins M.J."/>
            <person name="Williams K.H."/>
            <person name="Banfield J.F."/>
        </authorList>
    </citation>
    <scope>NUCLEOTIDE SEQUENCE [LARGE SCALE GENOMIC DNA]</scope>
</reference>
<dbReference type="InterPro" id="IPR051818">
    <property type="entry name" value="TPP_dependent_decarboxylase"/>
</dbReference>
<dbReference type="GO" id="GO:0016831">
    <property type="term" value="F:carboxy-lyase activity"/>
    <property type="evidence" value="ECO:0007669"/>
    <property type="project" value="UniProtKB-KW"/>
</dbReference>
<dbReference type="GO" id="GO:0030976">
    <property type="term" value="F:thiamine pyrophosphate binding"/>
    <property type="evidence" value="ECO:0007669"/>
    <property type="project" value="InterPro"/>
</dbReference>
<dbReference type="SUPFAM" id="SSF52518">
    <property type="entry name" value="Thiamin diphosphate-binding fold (THDP-binding)"/>
    <property type="match status" value="2"/>
</dbReference>
<evidence type="ECO:0000256" key="3">
    <source>
        <dbReference type="ARBA" id="ARBA00023239"/>
    </source>
</evidence>
<keyword evidence="2" id="KW-0786">Thiamine pyrophosphate</keyword>
<dbReference type="Pfam" id="PF02776">
    <property type="entry name" value="TPP_enzyme_N"/>
    <property type="match status" value="1"/>
</dbReference>
<proteinExistence type="predicted"/>
<evidence type="ECO:0000313" key="7">
    <source>
        <dbReference type="Proteomes" id="UP000034050"/>
    </source>
</evidence>
<dbReference type="AlphaFoldDB" id="A0A0G1CMU1"/>
<dbReference type="Proteomes" id="UP000034050">
    <property type="component" value="Unassembled WGS sequence"/>
</dbReference>
<gene>
    <name evidence="6" type="ORF">UV61_C0006G0003</name>
</gene>
<dbReference type="STRING" id="1618446.UV61_C0006G0003"/>
<evidence type="ECO:0000313" key="6">
    <source>
        <dbReference type="EMBL" id="KKS86802.1"/>
    </source>
</evidence>
<evidence type="ECO:0000256" key="2">
    <source>
        <dbReference type="ARBA" id="ARBA00023052"/>
    </source>
</evidence>
<keyword evidence="1" id="KW-0210">Decarboxylase</keyword>
<dbReference type="CDD" id="cd07035">
    <property type="entry name" value="TPP_PYR_POX_like"/>
    <property type="match status" value="1"/>
</dbReference>
<evidence type="ECO:0000259" key="4">
    <source>
        <dbReference type="Pfam" id="PF02775"/>
    </source>
</evidence>
<keyword evidence="6" id="KW-0670">Pyruvate</keyword>
<keyword evidence="3" id="KW-0456">Lyase</keyword>
<feature type="domain" description="Thiamine pyrophosphate enzyme TPP-binding" evidence="4">
    <location>
        <begin position="218"/>
        <end position="334"/>
    </location>
</feature>
<dbReference type="InterPro" id="IPR011766">
    <property type="entry name" value="TPP_enzyme_TPP-bd"/>
</dbReference>
<dbReference type="PANTHER" id="PTHR42818:SF1">
    <property type="entry name" value="SULFOPYRUVATE DECARBOXYLASE"/>
    <property type="match status" value="1"/>
</dbReference>
<organism evidence="6 7">
    <name type="scientific">Candidatus Gottesmanbacteria bacterium GW2011_GWB1_43_11</name>
    <dbReference type="NCBI Taxonomy" id="1618446"/>
    <lineage>
        <taxon>Bacteria</taxon>
        <taxon>Candidatus Gottesmaniibacteriota</taxon>
    </lineage>
</organism>
<evidence type="ECO:0000256" key="1">
    <source>
        <dbReference type="ARBA" id="ARBA00022793"/>
    </source>
</evidence>
<evidence type="ECO:0000259" key="5">
    <source>
        <dbReference type="Pfam" id="PF02776"/>
    </source>
</evidence>
<name>A0A0G1CMU1_9BACT</name>
<dbReference type="InterPro" id="IPR029061">
    <property type="entry name" value="THDP-binding"/>
</dbReference>
<dbReference type="Gene3D" id="3.40.50.970">
    <property type="match status" value="2"/>
</dbReference>
<feature type="domain" description="Thiamine pyrophosphate enzyme N-terminal TPP-binding" evidence="5">
    <location>
        <begin position="20"/>
        <end position="112"/>
    </location>
</feature>
<dbReference type="EMBL" id="LCFD01000006">
    <property type="protein sequence ID" value="KKS86802.1"/>
    <property type="molecule type" value="Genomic_DNA"/>
</dbReference>